<evidence type="ECO:0000256" key="1">
    <source>
        <dbReference type="SAM" id="MobiDB-lite"/>
    </source>
</evidence>
<reference evidence="2" key="1">
    <citation type="journal article" date="2014" name="PLoS ONE">
        <title>Transcriptome-Based Identification of ABC Transporters in the Western Tarnished Plant Bug Lygus hesperus.</title>
        <authorList>
            <person name="Hull J.J."/>
            <person name="Chaney K."/>
            <person name="Geib S.M."/>
            <person name="Fabrick J.A."/>
            <person name="Brent C.S."/>
            <person name="Walsh D."/>
            <person name="Lavine L.C."/>
        </authorList>
    </citation>
    <scope>NUCLEOTIDE SEQUENCE</scope>
</reference>
<dbReference type="EMBL" id="GBHO01017343">
    <property type="protein sequence ID" value="JAG26261.1"/>
    <property type="molecule type" value="Transcribed_RNA"/>
</dbReference>
<dbReference type="AlphaFoldDB" id="A0A0A9Y3M7"/>
<accession>A0A0A9Y3M7</accession>
<feature type="region of interest" description="Disordered" evidence="1">
    <location>
        <begin position="144"/>
        <end position="180"/>
    </location>
</feature>
<feature type="region of interest" description="Disordered" evidence="1">
    <location>
        <begin position="89"/>
        <end position="124"/>
    </location>
</feature>
<organism evidence="2">
    <name type="scientific">Lygus hesperus</name>
    <name type="common">Western plant bug</name>
    <dbReference type="NCBI Taxonomy" id="30085"/>
    <lineage>
        <taxon>Eukaryota</taxon>
        <taxon>Metazoa</taxon>
        <taxon>Ecdysozoa</taxon>
        <taxon>Arthropoda</taxon>
        <taxon>Hexapoda</taxon>
        <taxon>Insecta</taxon>
        <taxon>Pterygota</taxon>
        <taxon>Neoptera</taxon>
        <taxon>Paraneoptera</taxon>
        <taxon>Hemiptera</taxon>
        <taxon>Heteroptera</taxon>
        <taxon>Panheteroptera</taxon>
        <taxon>Cimicomorpha</taxon>
        <taxon>Miridae</taxon>
        <taxon>Mirini</taxon>
        <taxon>Lygus</taxon>
    </lineage>
</organism>
<protein>
    <submittedName>
        <fullName evidence="2">Nodulation protein nolT</fullName>
    </submittedName>
</protein>
<sequence>PRMGDWRAESCLSWRNRSSHPSGCFSMEIERNSVNSYSTKVMSCSEWERMLGVPSAEDKDSSAEVGHCAADERSRRLLLLQDVVSSQIGSSQSSLSLRPQQSEPSNSRPSASSTSNNVPKTVRHKKTNVASFIAENTNKIQSKSFETLKSDSKKSAPKKKPTVASKIAQSSKNLLRPHPKPLIETSNLFDLLSECSI</sequence>
<feature type="non-terminal residue" evidence="2">
    <location>
        <position position="1"/>
    </location>
</feature>
<reference evidence="2" key="2">
    <citation type="submission" date="2014-07" db="EMBL/GenBank/DDBJ databases">
        <authorList>
            <person name="Hull J."/>
        </authorList>
    </citation>
    <scope>NUCLEOTIDE SEQUENCE</scope>
</reference>
<proteinExistence type="predicted"/>
<name>A0A0A9Y3M7_LYGHE</name>
<evidence type="ECO:0000313" key="2">
    <source>
        <dbReference type="EMBL" id="JAG26261.1"/>
    </source>
</evidence>
<gene>
    <name evidence="2" type="primary">nolT</name>
    <name evidence="2" type="ORF">CM83_15834</name>
</gene>
<feature type="compositionally biased region" description="Low complexity" evidence="1">
    <location>
        <begin position="89"/>
        <end position="117"/>
    </location>
</feature>